<comment type="caution">
    <text evidence="6">The sequence shown here is derived from an EMBL/GenBank/DDBJ whole genome shotgun (WGS) entry which is preliminary data.</text>
</comment>
<reference evidence="6 7" key="1">
    <citation type="submission" date="2019-08" db="EMBL/GenBank/DDBJ databases">
        <authorList>
            <person name="Dong K."/>
        </authorList>
    </citation>
    <scope>NUCLEOTIDE SEQUENCE [LARGE SCALE GENOMIC DNA]</scope>
    <source>
        <strain evidence="6 7">M4-8</strain>
    </source>
</reference>
<dbReference type="GO" id="GO:0003677">
    <property type="term" value="F:DNA binding"/>
    <property type="evidence" value="ECO:0007669"/>
    <property type="project" value="UniProtKB-KW"/>
</dbReference>
<feature type="domain" description="Sugar-binding" evidence="5">
    <location>
        <begin position="61"/>
        <end position="311"/>
    </location>
</feature>
<dbReference type="InterPro" id="IPR037171">
    <property type="entry name" value="NagB/RpiA_transferase-like"/>
</dbReference>
<dbReference type="Pfam" id="PF04198">
    <property type="entry name" value="Sugar-bind"/>
    <property type="match status" value="1"/>
</dbReference>
<dbReference type="Gene3D" id="3.40.50.1360">
    <property type="match status" value="1"/>
</dbReference>
<gene>
    <name evidence="6" type="ORF">FVP60_11705</name>
</gene>
<protein>
    <submittedName>
        <fullName evidence="6">Transcriptional regulator</fullName>
    </submittedName>
</protein>
<dbReference type="InterPro" id="IPR051054">
    <property type="entry name" value="SorC_transcr_regulators"/>
</dbReference>
<evidence type="ECO:0000256" key="4">
    <source>
        <dbReference type="ARBA" id="ARBA00023163"/>
    </source>
</evidence>
<name>A0A5C8HMU4_9MICO</name>
<dbReference type="AlphaFoldDB" id="A0A5C8HMU4"/>
<dbReference type="Gene3D" id="1.10.10.10">
    <property type="entry name" value="Winged helix-like DNA-binding domain superfamily/Winged helix DNA-binding domain"/>
    <property type="match status" value="1"/>
</dbReference>
<evidence type="ECO:0000256" key="2">
    <source>
        <dbReference type="ARBA" id="ARBA00023015"/>
    </source>
</evidence>
<dbReference type="PANTHER" id="PTHR34294">
    <property type="entry name" value="TRANSCRIPTIONAL REGULATOR-RELATED"/>
    <property type="match status" value="1"/>
</dbReference>
<dbReference type="GO" id="GO:0030246">
    <property type="term" value="F:carbohydrate binding"/>
    <property type="evidence" value="ECO:0007669"/>
    <property type="project" value="InterPro"/>
</dbReference>
<dbReference type="SUPFAM" id="SSF100950">
    <property type="entry name" value="NagB/RpiA/CoA transferase-like"/>
    <property type="match status" value="1"/>
</dbReference>
<organism evidence="6 7">
    <name type="scientific">Microbacterium mitrae</name>
    <dbReference type="NCBI Taxonomy" id="664640"/>
    <lineage>
        <taxon>Bacteria</taxon>
        <taxon>Bacillati</taxon>
        <taxon>Actinomycetota</taxon>
        <taxon>Actinomycetes</taxon>
        <taxon>Micrococcales</taxon>
        <taxon>Microbacteriaceae</taxon>
        <taxon>Microbacterium</taxon>
    </lineage>
</organism>
<sequence>MSKDESILAAASMYYLQDIKMETIAQRLHMSRSTVSRLLKEARSSGLVSVTLRPTPSHAPEVAHLIAEQFGVEAYVVPVSDSASMQERLDQVATATAKMVTDWFDSDMILGIAWGRTLGAVSQHLTKKPTRGSVIVQLNGGANNRTSGVDYVDNLISRFGEAFDARVQSFPVPAFFDYASTRHAMWRERSIARVLEVQRQADIALFSIGAVTGQVPSHVYSAGYLEPDDIRVLESAGVVGDVCTVFLRADGTYEDLALNERATGPTPAELTRIPRRVCAVAGENKVIPLLAALRAGIITQLILDEQTARELRRRIT</sequence>
<evidence type="ECO:0000256" key="3">
    <source>
        <dbReference type="ARBA" id="ARBA00023125"/>
    </source>
</evidence>
<dbReference type="EMBL" id="VRSW01000004">
    <property type="protein sequence ID" value="TXK03529.1"/>
    <property type="molecule type" value="Genomic_DNA"/>
</dbReference>
<dbReference type="Proteomes" id="UP000321196">
    <property type="component" value="Unassembled WGS sequence"/>
</dbReference>
<dbReference type="PANTHER" id="PTHR34294:SF1">
    <property type="entry name" value="TRANSCRIPTIONAL REGULATOR LSRR"/>
    <property type="match status" value="1"/>
</dbReference>
<comment type="similarity">
    <text evidence="1">Belongs to the SorC transcriptional regulatory family.</text>
</comment>
<keyword evidence="2" id="KW-0805">Transcription regulation</keyword>
<keyword evidence="7" id="KW-1185">Reference proteome</keyword>
<accession>A0A5C8HMU4</accession>
<dbReference type="OrthoDB" id="186585at2"/>
<evidence type="ECO:0000313" key="7">
    <source>
        <dbReference type="Proteomes" id="UP000321196"/>
    </source>
</evidence>
<dbReference type="InterPro" id="IPR007324">
    <property type="entry name" value="Sugar-bd_dom_put"/>
</dbReference>
<dbReference type="RefSeq" id="WP_147826459.1">
    <property type="nucleotide sequence ID" value="NZ_BAAARG010000001.1"/>
</dbReference>
<keyword evidence="4" id="KW-0804">Transcription</keyword>
<evidence type="ECO:0000259" key="5">
    <source>
        <dbReference type="Pfam" id="PF04198"/>
    </source>
</evidence>
<evidence type="ECO:0000256" key="1">
    <source>
        <dbReference type="ARBA" id="ARBA00010466"/>
    </source>
</evidence>
<evidence type="ECO:0000313" key="6">
    <source>
        <dbReference type="EMBL" id="TXK03529.1"/>
    </source>
</evidence>
<keyword evidence="3" id="KW-0238">DNA-binding</keyword>
<proteinExistence type="inferred from homology"/>
<dbReference type="InterPro" id="IPR036388">
    <property type="entry name" value="WH-like_DNA-bd_sf"/>
</dbReference>